<keyword evidence="10" id="KW-1185">Reference proteome</keyword>
<dbReference type="Gene3D" id="3.40.462.20">
    <property type="match status" value="1"/>
</dbReference>
<dbReference type="Pfam" id="PF01565">
    <property type="entry name" value="FAD_binding_4"/>
    <property type="match status" value="1"/>
</dbReference>
<accession>A0AAP0JJQ9</accession>
<dbReference type="AlphaFoldDB" id="A0AAP0JJQ9"/>
<dbReference type="InterPro" id="IPR016166">
    <property type="entry name" value="FAD-bd_PCMH"/>
</dbReference>
<dbReference type="Pfam" id="PF08031">
    <property type="entry name" value="BBE"/>
    <property type="match status" value="1"/>
</dbReference>
<dbReference type="GO" id="GO:0016491">
    <property type="term" value="F:oxidoreductase activity"/>
    <property type="evidence" value="ECO:0007669"/>
    <property type="project" value="InterPro"/>
</dbReference>
<sequence>MIQGYTHPVVRNMKNCTLQLLIFILISAGLGSSIGSSANNVNFFSCISAGGVRNFTTPYADQEYNHIFNLAAHNLRVVSAFSKPNAIVLPETKEQLAATIVCCRKASLRFTFRSGGHNLEGISYSSMSHPFVMIDLLRLNKVAVDLVTKAAWVEGGATLGEVYYAVGTSSNSLGFTAGFCPAVGSGGHIGGGGFGFMSRKYGLASDNVVDAILIDANGKFLDRKSMGEDVFWAIRGGGAGSWGAVYSWKITLVDVPETVTVLQLTRNGSSREAAKLLNKWQWVAPDLEDEFTLMVSVTANSGTSVVTNYKGLYLGPQSSAIASINCVYPELEVVEGECKEMKWVESNVYLADFTKSFTVDALKDRFAASDQKIYFKWKGDYVKKRISVEGIEGMLEILIEEPHGEFQLVPFGGMMARTSSDATPYPHREGNLYSIGYLVTWNEHENVRSDAYLNWIHRVYKYMTPHFSMGPRTAYVNEMDLDFGVMDWGNLSISADEQVELGRVWGEKYFLRNYDRLVRAKTAVDPHNVFRHQQSIPPRQDQGLFTDEVPLIPNY</sequence>
<keyword evidence="3" id="KW-0285">Flavoprotein</keyword>
<keyword evidence="4 7" id="KW-0732">Signal</keyword>
<organism evidence="9 10">
    <name type="scientific">Stephania yunnanensis</name>
    <dbReference type="NCBI Taxonomy" id="152371"/>
    <lineage>
        <taxon>Eukaryota</taxon>
        <taxon>Viridiplantae</taxon>
        <taxon>Streptophyta</taxon>
        <taxon>Embryophyta</taxon>
        <taxon>Tracheophyta</taxon>
        <taxon>Spermatophyta</taxon>
        <taxon>Magnoliopsida</taxon>
        <taxon>Ranunculales</taxon>
        <taxon>Menispermaceae</taxon>
        <taxon>Menispermoideae</taxon>
        <taxon>Cissampelideae</taxon>
        <taxon>Stephania</taxon>
    </lineage>
</organism>
<evidence type="ECO:0000256" key="5">
    <source>
        <dbReference type="ARBA" id="ARBA00022827"/>
    </source>
</evidence>
<dbReference type="Gene3D" id="3.30.465.10">
    <property type="match status" value="1"/>
</dbReference>
<dbReference type="InterPro" id="IPR012951">
    <property type="entry name" value="BBE"/>
</dbReference>
<evidence type="ECO:0000256" key="6">
    <source>
        <dbReference type="ARBA" id="ARBA00023180"/>
    </source>
</evidence>
<dbReference type="Proteomes" id="UP001420932">
    <property type="component" value="Unassembled WGS sequence"/>
</dbReference>
<dbReference type="InterPro" id="IPR036318">
    <property type="entry name" value="FAD-bd_PCMH-like_sf"/>
</dbReference>
<gene>
    <name evidence="9" type="ORF">Syun_014643</name>
</gene>
<reference evidence="9 10" key="1">
    <citation type="submission" date="2024-01" db="EMBL/GenBank/DDBJ databases">
        <title>Genome assemblies of Stephania.</title>
        <authorList>
            <person name="Yang L."/>
        </authorList>
    </citation>
    <scope>NUCLEOTIDE SEQUENCE [LARGE SCALE GENOMIC DNA]</scope>
    <source>
        <strain evidence="9">YNDBR</strain>
        <tissue evidence="9">Leaf</tissue>
    </source>
</reference>
<dbReference type="InterPro" id="IPR016167">
    <property type="entry name" value="FAD-bd_PCMH_sub1"/>
</dbReference>
<evidence type="ECO:0000256" key="7">
    <source>
        <dbReference type="SAM" id="SignalP"/>
    </source>
</evidence>
<evidence type="ECO:0000256" key="2">
    <source>
        <dbReference type="ARBA" id="ARBA00005466"/>
    </source>
</evidence>
<keyword evidence="6" id="KW-0325">Glycoprotein</keyword>
<dbReference type="InterPro" id="IPR006094">
    <property type="entry name" value="Oxid_FAD_bind_N"/>
</dbReference>
<comment type="cofactor">
    <cofactor evidence="1">
        <name>FAD</name>
        <dbReference type="ChEBI" id="CHEBI:57692"/>
    </cofactor>
</comment>
<feature type="chain" id="PRO_5042856422" description="FAD-binding PCMH-type domain-containing protein" evidence="7">
    <location>
        <begin position="32"/>
        <end position="555"/>
    </location>
</feature>
<dbReference type="PANTHER" id="PTHR32448">
    <property type="entry name" value="OS08G0158400 PROTEIN"/>
    <property type="match status" value="1"/>
</dbReference>
<dbReference type="SUPFAM" id="SSF56176">
    <property type="entry name" value="FAD-binding/transporter-associated domain-like"/>
    <property type="match status" value="1"/>
</dbReference>
<feature type="signal peptide" evidence="7">
    <location>
        <begin position="1"/>
        <end position="31"/>
    </location>
</feature>
<evidence type="ECO:0000256" key="1">
    <source>
        <dbReference type="ARBA" id="ARBA00001974"/>
    </source>
</evidence>
<dbReference type="EMBL" id="JBBNAF010000006">
    <property type="protein sequence ID" value="KAK9135313.1"/>
    <property type="molecule type" value="Genomic_DNA"/>
</dbReference>
<evidence type="ECO:0000256" key="3">
    <source>
        <dbReference type="ARBA" id="ARBA00022630"/>
    </source>
</evidence>
<protein>
    <recommendedName>
        <fullName evidence="8">FAD-binding PCMH-type domain-containing protein</fullName>
    </recommendedName>
</protein>
<comment type="caution">
    <text evidence="9">The sequence shown here is derived from an EMBL/GenBank/DDBJ whole genome shotgun (WGS) entry which is preliminary data.</text>
</comment>
<evidence type="ECO:0000313" key="10">
    <source>
        <dbReference type="Proteomes" id="UP001420932"/>
    </source>
</evidence>
<dbReference type="Gene3D" id="3.30.43.10">
    <property type="entry name" value="Uridine Diphospho-n-acetylenolpyruvylglucosamine Reductase, domain 2"/>
    <property type="match status" value="1"/>
</dbReference>
<dbReference type="GO" id="GO:0071949">
    <property type="term" value="F:FAD binding"/>
    <property type="evidence" value="ECO:0007669"/>
    <property type="project" value="InterPro"/>
</dbReference>
<feature type="domain" description="FAD-binding PCMH-type" evidence="8">
    <location>
        <begin position="80"/>
        <end position="255"/>
    </location>
</feature>
<keyword evidence="5" id="KW-0274">FAD</keyword>
<dbReference type="PROSITE" id="PS51387">
    <property type="entry name" value="FAD_PCMH"/>
    <property type="match status" value="1"/>
</dbReference>
<evidence type="ECO:0000256" key="4">
    <source>
        <dbReference type="ARBA" id="ARBA00022729"/>
    </source>
</evidence>
<proteinExistence type="inferred from homology"/>
<dbReference type="InterPro" id="IPR016169">
    <property type="entry name" value="FAD-bd_PCMH_sub2"/>
</dbReference>
<evidence type="ECO:0000259" key="8">
    <source>
        <dbReference type="PROSITE" id="PS51387"/>
    </source>
</evidence>
<comment type="similarity">
    <text evidence="2">Belongs to the oxygen-dependent FAD-linked oxidoreductase family.</text>
</comment>
<evidence type="ECO:0000313" key="9">
    <source>
        <dbReference type="EMBL" id="KAK9135313.1"/>
    </source>
</evidence>
<name>A0AAP0JJQ9_9MAGN</name>